<feature type="region of interest" description="Disordered" evidence="1">
    <location>
        <begin position="21"/>
        <end position="52"/>
    </location>
</feature>
<sequence>MKLINPSPACSCKYCSRSPLLTPTRPTTPPPPLQTTNETYNAPQKPIGPHDAGCEASTSALPYLPPASLRLPNELLDVIFDLARPPLPPTTTRKEPLSQAWTGYTQLPLVHSRWTDVAREHLARVVIVRSRRQMRALARGLKRGWVGKVEEILLEIKETRSGHEGEGEGGEDRLVSGAENPSFEAELLKLLERCVQDLKVLRCRGFGDACLAYMPSSFRDHLPKLVMFEYSPIDGAHTATTTGLMCGLSNLPSLRHLVLRPSSRYLTPLASVPEPFVTALTALVDVLPSMLASDTDMREAYTSAFTDVGMKGLESVELSSLVMTPLALVGILFPSFCTITSLHLSSILFVGASSTLNHLLQIVAPNLDDFEWTDGPISSRLNLNLGALPDKDYWDVLRKLTKVRKLKLFGSQVFAQTPHRLGFALPPSLEELTIGTCGDDVEREEVEWWLERVEEGEKAGEKGADEEQVEEEETEVERANDSGIGLMLDEETEGGIAEEAKAGKGWACDTDDEEPGDAATQDNNTPSSPALPPSLNPPFSSMTPAPSPSPPLSRSPTASPASSPPSTPPQRPHLSPRRRRKSWRTPPTPACPPRLSRLTLCLPTTSNSSLRDNADIQARIDGLVERGIRVEWWGLVVVVLETEELTRELREEMSRVPEEWYAGARDENEVEEEE</sequence>
<feature type="region of interest" description="Disordered" evidence="1">
    <location>
        <begin position="501"/>
        <end position="596"/>
    </location>
</feature>
<evidence type="ECO:0000256" key="1">
    <source>
        <dbReference type="SAM" id="MobiDB-lite"/>
    </source>
</evidence>
<evidence type="ECO:0000313" key="2">
    <source>
        <dbReference type="EMBL" id="PRQ76805.1"/>
    </source>
</evidence>
<feature type="region of interest" description="Disordered" evidence="1">
    <location>
        <begin position="455"/>
        <end position="487"/>
    </location>
</feature>
<proteinExistence type="predicted"/>
<dbReference type="InterPro" id="IPR032675">
    <property type="entry name" value="LRR_dom_sf"/>
</dbReference>
<dbReference type="EMBL" id="LCTV02000002">
    <property type="protein sequence ID" value="PRQ76805.1"/>
    <property type="molecule type" value="Genomic_DNA"/>
</dbReference>
<evidence type="ECO:0000313" key="3">
    <source>
        <dbReference type="Proteomes" id="UP000239560"/>
    </source>
</evidence>
<accession>A0A2T0AFM5</accession>
<feature type="compositionally biased region" description="Basic residues" evidence="1">
    <location>
        <begin position="574"/>
        <end position="583"/>
    </location>
</feature>
<name>A0A2T0AFM5_RHOTO</name>
<feature type="compositionally biased region" description="Basic and acidic residues" evidence="1">
    <location>
        <begin position="455"/>
        <end position="465"/>
    </location>
</feature>
<gene>
    <name evidence="2" type="ORF">AAT19DRAFT_12223</name>
</gene>
<protein>
    <submittedName>
        <fullName evidence="2">Uncharacterized protein</fullName>
    </submittedName>
</protein>
<reference evidence="2 3" key="1">
    <citation type="journal article" date="2018" name="Elife">
        <title>Functional genomics of lipid metabolism in the oleaginous yeast Rhodosporidium toruloides.</title>
        <authorList>
            <person name="Coradetti S.T."/>
            <person name="Pinel D."/>
            <person name="Geiselman G."/>
            <person name="Ito M."/>
            <person name="Mondo S."/>
            <person name="Reilly M.C."/>
            <person name="Cheng Y.F."/>
            <person name="Bauer S."/>
            <person name="Grigoriev I."/>
            <person name="Gladden J.M."/>
            <person name="Simmons B.A."/>
            <person name="Brem R."/>
            <person name="Arkin A.P."/>
            <person name="Skerker J.M."/>
        </authorList>
    </citation>
    <scope>NUCLEOTIDE SEQUENCE [LARGE SCALE GENOMIC DNA]</scope>
    <source>
        <strain evidence="2 3">NBRC 0880</strain>
    </source>
</reference>
<dbReference type="OrthoDB" id="2528619at2759"/>
<comment type="caution">
    <text evidence="2">The sequence shown here is derived from an EMBL/GenBank/DDBJ whole genome shotgun (WGS) entry which is preliminary data.</text>
</comment>
<dbReference type="Proteomes" id="UP000239560">
    <property type="component" value="Unassembled WGS sequence"/>
</dbReference>
<dbReference type="SUPFAM" id="SSF52047">
    <property type="entry name" value="RNI-like"/>
    <property type="match status" value="1"/>
</dbReference>
<feature type="compositionally biased region" description="Acidic residues" evidence="1">
    <location>
        <begin position="466"/>
        <end position="475"/>
    </location>
</feature>
<dbReference type="AlphaFoldDB" id="A0A2T0AFM5"/>
<organism evidence="2 3">
    <name type="scientific">Rhodotorula toruloides</name>
    <name type="common">Yeast</name>
    <name type="synonym">Rhodosporidium toruloides</name>
    <dbReference type="NCBI Taxonomy" id="5286"/>
    <lineage>
        <taxon>Eukaryota</taxon>
        <taxon>Fungi</taxon>
        <taxon>Dikarya</taxon>
        <taxon>Basidiomycota</taxon>
        <taxon>Pucciniomycotina</taxon>
        <taxon>Microbotryomycetes</taxon>
        <taxon>Sporidiobolales</taxon>
        <taxon>Sporidiobolaceae</taxon>
        <taxon>Rhodotorula</taxon>
    </lineage>
</organism>
<dbReference type="Gene3D" id="3.80.10.10">
    <property type="entry name" value="Ribonuclease Inhibitor"/>
    <property type="match status" value="1"/>
</dbReference>
<feature type="compositionally biased region" description="Pro residues" evidence="1">
    <location>
        <begin position="562"/>
        <end position="571"/>
    </location>
</feature>